<dbReference type="SMART" id="SM00342">
    <property type="entry name" value="HTH_ARAC"/>
    <property type="match status" value="1"/>
</dbReference>
<sequence length="338" mass="37970">MDDSLLRGTYGTALGNQMLGYALSRGFRESDVLRIMQTDRRTLTDPDARLSFGPALRFWEHVVRTLGDPAVPIQFAEMISPGDLGVVGFAAITSTSVREGIHRAVRYYALLADTARILLSEEREGLRLQFVRVSAPGLGMRVMNENSIASILHVLRLASGLDFDPVEVAFRHPAPNPVATHRRFFRTVRFEADWEGLIVPTSVLDRPPAGTKEPMGAFFERYATSQLRGLRASQSFTDRVRSSILELLSEGEPRMASVAQRLGTTERTLRRRLEEEQVSFSELIDEVRRTAARTHLMDPRVSVSDLAFLLGFSEVSAFSRAFKRWYGTSPRAFRQHPS</sequence>
<name>A0A0H4WYM8_9BACT</name>
<dbReference type="GO" id="GO:0003700">
    <property type="term" value="F:DNA-binding transcription factor activity"/>
    <property type="evidence" value="ECO:0007669"/>
    <property type="project" value="InterPro"/>
</dbReference>
<dbReference type="Pfam" id="PF12833">
    <property type="entry name" value="HTH_18"/>
    <property type="match status" value="1"/>
</dbReference>
<keyword evidence="1" id="KW-0805">Transcription regulation</keyword>
<evidence type="ECO:0000256" key="2">
    <source>
        <dbReference type="ARBA" id="ARBA00023125"/>
    </source>
</evidence>
<dbReference type="InterPro" id="IPR018060">
    <property type="entry name" value="HTH_AraC"/>
</dbReference>
<dbReference type="InterPro" id="IPR009057">
    <property type="entry name" value="Homeodomain-like_sf"/>
</dbReference>
<dbReference type="GO" id="GO:0005829">
    <property type="term" value="C:cytosol"/>
    <property type="evidence" value="ECO:0007669"/>
    <property type="project" value="TreeGrafter"/>
</dbReference>
<dbReference type="PANTHER" id="PTHR47894:SF1">
    <property type="entry name" value="HTH-TYPE TRANSCRIPTIONAL REGULATOR VQSM"/>
    <property type="match status" value="1"/>
</dbReference>
<dbReference type="GO" id="GO:0000976">
    <property type="term" value="F:transcription cis-regulatory region binding"/>
    <property type="evidence" value="ECO:0007669"/>
    <property type="project" value="TreeGrafter"/>
</dbReference>
<dbReference type="RefSeq" id="WP_002636334.1">
    <property type="nucleotide sequence ID" value="NZ_CP012109.1"/>
</dbReference>
<dbReference type="KEGG" id="mym:A176_004826"/>
<dbReference type="STRING" id="1297742.A176_004826"/>
<dbReference type="EMBL" id="CP012109">
    <property type="protein sequence ID" value="AKQ67914.1"/>
    <property type="molecule type" value="Genomic_DNA"/>
</dbReference>
<evidence type="ECO:0000259" key="4">
    <source>
        <dbReference type="PROSITE" id="PS01124"/>
    </source>
</evidence>
<evidence type="ECO:0000256" key="3">
    <source>
        <dbReference type="ARBA" id="ARBA00023163"/>
    </source>
</evidence>
<dbReference type="AlphaFoldDB" id="A0A0H4WYM8"/>
<evidence type="ECO:0000313" key="6">
    <source>
        <dbReference type="Proteomes" id="UP000009026"/>
    </source>
</evidence>
<keyword evidence="3" id="KW-0804">Transcription</keyword>
<dbReference type="PRINTS" id="PR00032">
    <property type="entry name" value="HTHARAC"/>
</dbReference>
<dbReference type="InterPro" id="IPR032687">
    <property type="entry name" value="AraC-type_N"/>
</dbReference>
<dbReference type="eggNOG" id="COG2207">
    <property type="taxonomic scope" value="Bacteria"/>
</dbReference>
<accession>A0A0H4WYM8</accession>
<dbReference type="InterPro" id="IPR020449">
    <property type="entry name" value="Tscrpt_reg_AraC-type_HTH"/>
</dbReference>
<dbReference type="SUPFAM" id="SSF46689">
    <property type="entry name" value="Homeodomain-like"/>
    <property type="match status" value="1"/>
</dbReference>
<organism evidence="5 6">
    <name type="scientific">Pseudomyxococcus hansupus</name>
    <dbReference type="NCBI Taxonomy" id="1297742"/>
    <lineage>
        <taxon>Bacteria</taxon>
        <taxon>Pseudomonadati</taxon>
        <taxon>Myxococcota</taxon>
        <taxon>Myxococcia</taxon>
        <taxon>Myxococcales</taxon>
        <taxon>Cystobacterineae</taxon>
        <taxon>Myxococcaceae</taxon>
        <taxon>Pseudomyxococcus</taxon>
    </lineage>
</organism>
<proteinExistence type="predicted"/>
<feature type="domain" description="HTH araC/xylS-type" evidence="4">
    <location>
        <begin position="238"/>
        <end position="336"/>
    </location>
</feature>
<gene>
    <name evidence="5" type="ORF">A176_004826</name>
</gene>
<dbReference type="OrthoDB" id="9816010at2"/>
<keyword evidence="2" id="KW-0238">DNA-binding</keyword>
<dbReference type="Pfam" id="PF12625">
    <property type="entry name" value="Arabinose_bd"/>
    <property type="match status" value="1"/>
</dbReference>
<evidence type="ECO:0000313" key="5">
    <source>
        <dbReference type="EMBL" id="AKQ67914.1"/>
    </source>
</evidence>
<dbReference type="PANTHER" id="PTHR47894">
    <property type="entry name" value="HTH-TYPE TRANSCRIPTIONAL REGULATOR GADX"/>
    <property type="match status" value="1"/>
</dbReference>
<evidence type="ECO:0000256" key="1">
    <source>
        <dbReference type="ARBA" id="ARBA00023015"/>
    </source>
</evidence>
<dbReference type="PROSITE" id="PS01124">
    <property type="entry name" value="HTH_ARAC_FAMILY_2"/>
    <property type="match status" value="1"/>
</dbReference>
<protein>
    <submittedName>
        <fullName evidence="5">Transcriptional regulator, AraC family</fullName>
    </submittedName>
</protein>
<dbReference type="PATRIC" id="fig|1297742.4.peg.4873"/>
<keyword evidence="6" id="KW-1185">Reference proteome</keyword>
<reference evidence="5 6" key="1">
    <citation type="journal article" date="2016" name="PLoS ONE">
        <title>Complete Genome Sequence and Comparative Genomics of a Novel Myxobacterium Myxococcus hansupus.</title>
        <authorList>
            <person name="Sharma G."/>
            <person name="Narwani T."/>
            <person name="Subramanian S."/>
        </authorList>
    </citation>
    <scope>NUCLEOTIDE SEQUENCE [LARGE SCALE GENOMIC DNA]</scope>
    <source>
        <strain evidence="6">mixupus</strain>
    </source>
</reference>
<dbReference type="Proteomes" id="UP000009026">
    <property type="component" value="Chromosome"/>
</dbReference>
<dbReference type="Gene3D" id="1.10.10.60">
    <property type="entry name" value="Homeodomain-like"/>
    <property type="match status" value="1"/>
</dbReference>